<keyword evidence="3 6" id="KW-0690">Ribosome biogenesis</keyword>
<dbReference type="GO" id="GO:0005730">
    <property type="term" value="C:nucleolus"/>
    <property type="evidence" value="ECO:0007669"/>
    <property type="project" value="UniProtKB-SubCell"/>
</dbReference>
<comment type="subcellular location">
    <subcellularLocation>
        <location evidence="1 6">Nucleus</location>
        <location evidence="1 6">Nucleolus</location>
    </subcellularLocation>
</comment>
<comment type="caution">
    <text evidence="8">The sequence shown here is derived from an EMBL/GenBank/DDBJ whole genome shotgun (WGS) entry which is preliminary data.</text>
</comment>
<comment type="subunit">
    <text evidence="6">Associates with 90S and pre-40S pre-ribosomal particles.</text>
</comment>
<comment type="similarity">
    <text evidence="2 6">Belongs to the RRP36 family.</text>
</comment>
<keyword evidence="4 6" id="KW-0698">rRNA processing</keyword>
<dbReference type="GO" id="GO:0000462">
    <property type="term" value="P:maturation of SSU-rRNA from tricistronic rRNA transcript (SSU-rRNA, 5.8S rRNA, LSU-rRNA)"/>
    <property type="evidence" value="ECO:0007669"/>
    <property type="project" value="TreeGrafter"/>
</dbReference>
<feature type="compositionally biased region" description="Basic and acidic residues" evidence="7">
    <location>
        <begin position="17"/>
        <end position="29"/>
    </location>
</feature>
<evidence type="ECO:0000256" key="1">
    <source>
        <dbReference type="ARBA" id="ARBA00004604"/>
    </source>
</evidence>
<organism evidence="8 9">
    <name type="scientific">Taxus chinensis</name>
    <name type="common">Chinese yew</name>
    <name type="synonym">Taxus wallichiana var. chinensis</name>
    <dbReference type="NCBI Taxonomy" id="29808"/>
    <lineage>
        <taxon>Eukaryota</taxon>
        <taxon>Viridiplantae</taxon>
        <taxon>Streptophyta</taxon>
        <taxon>Embryophyta</taxon>
        <taxon>Tracheophyta</taxon>
        <taxon>Spermatophyta</taxon>
        <taxon>Pinopsida</taxon>
        <taxon>Pinidae</taxon>
        <taxon>Conifers II</taxon>
        <taxon>Cupressales</taxon>
        <taxon>Taxaceae</taxon>
        <taxon>Taxus</taxon>
    </lineage>
</organism>
<comment type="function">
    <text evidence="6">Component of the 90S pre-ribosome involved in the maturation of rRNAs. Required for early cleavages of the pre-RNAs in the 40S ribosomal subunit maturation pathway.</text>
</comment>
<evidence type="ECO:0000256" key="5">
    <source>
        <dbReference type="ARBA" id="ARBA00023242"/>
    </source>
</evidence>
<feature type="non-terminal residue" evidence="8">
    <location>
        <position position="126"/>
    </location>
</feature>
<feature type="non-terminal residue" evidence="8">
    <location>
        <position position="1"/>
    </location>
</feature>
<name>A0AA38LBS5_TAXCH</name>
<feature type="region of interest" description="Disordered" evidence="7">
    <location>
        <begin position="17"/>
        <end position="126"/>
    </location>
</feature>
<dbReference type="Proteomes" id="UP000824469">
    <property type="component" value="Unassembled WGS sequence"/>
</dbReference>
<dbReference type="EMBL" id="JAHRHJ020000004">
    <property type="protein sequence ID" value="KAH9318081.1"/>
    <property type="molecule type" value="Genomic_DNA"/>
</dbReference>
<dbReference type="InterPro" id="IPR009292">
    <property type="entry name" value="RRP36"/>
</dbReference>
<feature type="compositionally biased region" description="Acidic residues" evidence="7">
    <location>
        <begin position="34"/>
        <end position="64"/>
    </location>
</feature>
<keyword evidence="9" id="KW-1185">Reference proteome</keyword>
<dbReference type="PANTHER" id="PTHR21738">
    <property type="entry name" value="RIBOSOMAL RNA PROCESSING PROTEIN 36 HOMOLOG"/>
    <property type="match status" value="1"/>
</dbReference>
<keyword evidence="6" id="KW-0687">Ribonucleoprotein</keyword>
<accession>A0AA38LBS5</accession>
<keyword evidence="5 6" id="KW-0539">Nucleus</keyword>
<gene>
    <name evidence="8" type="ORF">KI387_019850</name>
</gene>
<evidence type="ECO:0000313" key="8">
    <source>
        <dbReference type="EMBL" id="KAH9318081.1"/>
    </source>
</evidence>
<sequence length="126" mass="14571">NSLQLEAMKKGNVKFTRHDSLNIKDDDKPQQLALEEENEQSFSEEEDNGSSEEEENSISEEEELQEHLADIPFEELQRVRSDGRESTFVKLKQETKPSRANKNRPMEMSSKKPVGRLREVVQAPKK</sequence>
<evidence type="ECO:0000313" key="9">
    <source>
        <dbReference type="Proteomes" id="UP000824469"/>
    </source>
</evidence>
<feature type="compositionally biased region" description="Basic and acidic residues" evidence="7">
    <location>
        <begin position="65"/>
        <end position="97"/>
    </location>
</feature>
<reference evidence="8 9" key="1">
    <citation type="journal article" date="2021" name="Nat. Plants">
        <title>The Taxus genome provides insights into paclitaxel biosynthesis.</title>
        <authorList>
            <person name="Xiong X."/>
            <person name="Gou J."/>
            <person name="Liao Q."/>
            <person name="Li Y."/>
            <person name="Zhou Q."/>
            <person name="Bi G."/>
            <person name="Li C."/>
            <person name="Du R."/>
            <person name="Wang X."/>
            <person name="Sun T."/>
            <person name="Guo L."/>
            <person name="Liang H."/>
            <person name="Lu P."/>
            <person name="Wu Y."/>
            <person name="Zhang Z."/>
            <person name="Ro D.K."/>
            <person name="Shang Y."/>
            <person name="Huang S."/>
            <person name="Yan J."/>
        </authorList>
    </citation>
    <scope>NUCLEOTIDE SEQUENCE [LARGE SCALE GENOMIC DNA]</scope>
    <source>
        <strain evidence="8">Ta-2019</strain>
    </source>
</reference>
<proteinExistence type="inferred from homology"/>
<protein>
    <recommendedName>
        <fullName evidence="6">rRNA biogenesis protein RRP36</fullName>
    </recommendedName>
</protein>
<evidence type="ECO:0000256" key="7">
    <source>
        <dbReference type="SAM" id="MobiDB-lite"/>
    </source>
</evidence>
<dbReference type="Pfam" id="PF06102">
    <property type="entry name" value="RRP36"/>
    <property type="match status" value="1"/>
</dbReference>
<evidence type="ECO:0000256" key="6">
    <source>
        <dbReference type="RuleBase" id="RU368027"/>
    </source>
</evidence>
<dbReference type="PANTHER" id="PTHR21738:SF0">
    <property type="entry name" value="RIBOSOMAL RNA PROCESSING PROTEIN 36 HOMOLOG"/>
    <property type="match status" value="1"/>
</dbReference>
<dbReference type="GO" id="GO:0030686">
    <property type="term" value="C:90S preribosome"/>
    <property type="evidence" value="ECO:0007669"/>
    <property type="project" value="TreeGrafter"/>
</dbReference>
<evidence type="ECO:0000256" key="3">
    <source>
        <dbReference type="ARBA" id="ARBA00022517"/>
    </source>
</evidence>
<evidence type="ECO:0000256" key="4">
    <source>
        <dbReference type="ARBA" id="ARBA00022552"/>
    </source>
</evidence>
<evidence type="ECO:0000256" key="2">
    <source>
        <dbReference type="ARBA" id="ARBA00009418"/>
    </source>
</evidence>
<dbReference type="OMA" id="NVKFTRH"/>
<dbReference type="AlphaFoldDB" id="A0AA38LBS5"/>